<dbReference type="OrthoDB" id="122709at2759"/>
<feature type="region of interest" description="Disordered" evidence="1">
    <location>
        <begin position="151"/>
        <end position="276"/>
    </location>
</feature>
<feature type="compositionally biased region" description="Polar residues" evidence="1">
    <location>
        <begin position="218"/>
        <end position="228"/>
    </location>
</feature>
<keyword evidence="3" id="KW-1185">Reference proteome</keyword>
<sequence>MVNPGQRCPGLSQSLRLHNLLASSSAADVLTETHLRRRNEDLQERVKRFIAENRTLRACVKLDELEPDTLVLVAEGNSSLVVAACLGHLFDLSCFLPGLSTGKLDWGLLNLSDETRVVSRDALKAADASRSADEVADSIARAAFQVSALPSKMAPKAQAAETRRTSPGTSSAEAHDTTSKRKAPPSSAAPARMRLHGRLRVLDDDSDSESNSGGHTAFSDTSTPQRRNAATRPDPAPVVPKARPLPPSDSSARAPSPPRKRSSPRSRDAFAARSRATSRVVLQASIPVRGGVISSSQVDSHAARHTSRFESCRVLDLSGAASQPANLAPPVPATPLAAPNASAAGSVLPFLLTTSLQEAQDTLASQSSRSVLSSDVTVATIVLSDGEVEVEDSCSMFSDLVAYDEHQDRDTLSRTALGSHCYSVSPSLPQAKSNFDLLNHSQGTSKEVGSPGEHVLLIINFRNVKVRLLIYVVISFQILSNKFGHLMQCKLESFSDVHGYEKYENSFDTDQAPIFVKMNPKTMIIFRGNRDRFVVQSMESVSDLMSCAGVGLLKGSQDGSVRAQLEDAMTDVEFVPPGTTILAQPMDVAVMAGIKSGCRGLYINSTATATTSQLSKSSVN</sequence>
<comment type="caution">
    <text evidence="2">The sequence shown here is derived from an EMBL/GenBank/DDBJ whole genome shotgun (WGS) entry which is preliminary data.</text>
</comment>
<evidence type="ECO:0000313" key="3">
    <source>
        <dbReference type="Proteomes" id="UP001165121"/>
    </source>
</evidence>
<reference evidence="2" key="1">
    <citation type="submission" date="2023-04" db="EMBL/GenBank/DDBJ databases">
        <title>Phytophthora fragariaefolia NBRC 109709.</title>
        <authorList>
            <person name="Ichikawa N."/>
            <person name="Sato H."/>
            <person name="Tonouchi N."/>
        </authorList>
    </citation>
    <scope>NUCLEOTIDE SEQUENCE</scope>
    <source>
        <strain evidence="2">NBRC 109709</strain>
    </source>
</reference>
<dbReference type="Proteomes" id="UP001165121">
    <property type="component" value="Unassembled WGS sequence"/>
</dbReference>
<proteinExistence type="predicted"/>
<dbReference type="AlphaFoldDB" id="A0A9W7D0K5"/>
<accession>A0A9W7D0K5</accession>
<feature type="compositionally biased region" description="Pro residues" evidence="1">
    <location>
        <begin position="234"/>
        <end position="247"/>
    </location>
</feature>
<name>A0A9W7D0K5_9STRA</name>
<evidence type="ECO:0000313" key="2">
    <source>
        <dbReference type="EMBL" id="GMF45914.1"/>
    </source>
</evidence>
<organism evidence="2 3">
    <name type="scientific">Phytophthora fragariaefolia</name>
    <dbReference type="NCBI Taxonomy" id="1490495"/>
    <lineage>
        <taxon>Eukaryota</taxon>
        <taxon>Sar</taxon>
        <taxon>Stramenopiles</taxon>
        <taxon>Oomycota</taxon>
        <taxon>Peronosporomycetes</taxon>
        <taxon>Peronosporales</taxon>
        <taxon>Peronosporaceae</taxon>
        <taxon>Phytophthora</taxon>
    </lineage>
</organism>
<dbReference type="EMBL" id="BSXT01001893">
    <property type="protein sequence ID" value="GMF45914.1"/>
    <property type="molecule type" value="Genomic_DNA"/>
</dbReference>
<gene>
    <name evidence="2" type="ORF">Pfra01_001667400</name>
</gene>
<evidence type="ECO:0000256" key="1">
    <source>
        <dbReference type="SAM" id="MobiDB-lite"/>
    </source>
</evidence>
<protein>
    <submittedName>
        <fullName evidence="2">Unnamed protein product</fullName>
    </submittedName>
</protein>